<dbReference type="EMBL" id="ML119752">
    <property type="protein sequence ID" value="RPA76062.1"/>
    <property type="molecule type" value="Genomic_DNA"/>
</dbReference>
<dbReference type="InterPro" id="IPR036047">
    <property type="entry name" value="F-box-like_dom_sf"/>
</dbReference>
<feature type="domain" description="F-box" evidence="2">
    <location>
        <begin position="99"/>
        <end position="149"/>
    </location>
</feature>
<protein>
    <recommendedName>
        <fullName evidence="2">F-box domain-containing protein</fullName>
    </recommendedName>
</protein>
<organism evidence="3 4">
    <name type="scientific">Ascobolus immersus RN42</name>
    <dbReference type="NCBI Taxonomy" id="1160509"/>
    <lineage>
        <taxon>Eukaryota</taxon>
        <taxon>Fungi</taxon>
        <taxon>Dikarya</taxon>
        <taxon>Ascomycota</taxon>
        <taxon>Pezizomycotina</taxon>
        <taxon>Pezizomycetes</taxon>
        <taxon>Pezizales</taxon>
        <taxon>Ascobolaceae</taxon>
        <taxon>Ascobolus</taxon>
    </lineage>
</organism>
<keyword evidence="4" id="KW-1185">Reference proteome</keyword>
<evidence type="ECO:0000313" key="3">
    <source>
        <dbReference type="EMBL" id="RPA76062.1"/>
    </source>
</evidence>
<name>A0A3N4HQG2_ASCIM</name>
<dbReference type="InterPro" id="IPR001810">
    <property type="entry name" value="F-box_dom"/>
</dbReference>
<evidence type="ECO:0000256" key="1">
    <source>
        <dbReference type="SAM" id="MobiDB-lite"/>
    </source>
</evidence>
<feature type="region of interest" description="Disordered" evidence="1">
    <location>
        <begin position="1"/>
        <end position="21"/>
    </location>
</feature>
<feature type="compositionally biased region" description="Polar residues" evidence="1">
    <location>
        <begin position="60"/>
        <end position="77"/>
    </location>
</feature>
<feature type="compositionally biased region" description="Polar residues" evidence="1">
    <location>
        <begin position="351"/>
        <end position="360"/>
    </location>
</feature>
<gene>
    <name evidence="3" type="ORF">BJ508DRAFT_331551</name>
</gene>
<evidence type="ECO:0000259" key="2">
    <source>
        <dbReference type="PROSITE" id="PS50181"/>
    </source>
</evidence>
<reference evidence="3 4" key="1">
    <citation type="journal article" date="2018" name="Nat. Ecol. Evol.">
        <title>Pezizomycetes genomes reveal the molecular basis of ectomycorrhizal truffle lifestyle.</title>
        <authorList>
            <person name="Murat C."/>
            <person name="Payen T."/>
            <person name="Noel B."/>
            <person name="Kuo A."/>
            <person name="Morin E."/>
            <person name="Chen J."/>
            <person name="Kohler A."/>
            <person name="Krizsan K."/>
            <person name="Balestrini R."/>
            <person name="Da Silva C."/>
            <person name="Montanini B."/>
            <person name="Hainaut M."/>
            <person name="Levati E."/>
            <person name="Barry K.W."/>
            <person name="Belfiori B."/>
            <person name="Cichocki N."/>
            <person name="Clum A."/>
            <person name="Dockter R.B."/>
            <person name="Fauchery L."/>
            <person name="Guy J."/>
            <person name="Iotti M."/>
            <person name="Le Tacon F."/>
            <person name="Lindquist E.A."/>
            <person name="Lipzen A."/>
            <person name="Malagnac F."/>
            <person name="Mello A."/>
            <person name="Molinier V."/>
            <person name="Miyauchi S."/>
            <person name="Poulain J."/>
            <person name="Riccioni C."/>
            <person name="Rubini A."/>
            <person name="Sitrit Y."/>
            <person name="Splivallo R."/>
            <person name="Traeger S."/>
            <person name="Wang M."/>
            <person name="Zifcakova L."/>
            <person name="Wipf D."/>
            <person name="Zambonelli A."/>
            <person name="Paolocci F."/>
            <person name="Nowrousian M."/>
            <person name="Ottonello S."/>
            <person name="Baldrian P."/>
            <person name="Spatafora J.W."/>
            <person name="Henrissat B."/>
            <person name="Nagy L.G."/>
            <person name="Aury J.M."/>
            <person name="Wincker P."/>
            <person name="Grigoriev I.V."/>
            <person name="Bonfante P."/>
            <person name="Martin F.M."/>
        </authorList>
    </citation>
    <scope>NUCLEOTIDE SEQUENCE [LARGE SCALE GENOMIC DNA]</scope>
    <source>
        <strain evidence="3 4">RN42</strain>
    </source>
</reference>
<dbReference type="SUPFAM" id="SSF81383">
    <property type="entry name" value="F-box domain"/>
    <property type="match status" value="1"/>
</dbReference>
<feature type="region of interest" description="Disordered" evidence="1">
    <location>
        <begin position="337"/>
        <end position="360"/>
    </location>
</feature>
<feature type="compositionally biased region" description="Basic and acidic residues" evidence="1">
    <location>
        <begin position="81"/>
        <end position="91"/>
    </location>
</feature>
<feature type="compositionally biased region" description="Low complexity" evidence="1">
    <location>
        <begin position="1"/>
        <end position="13"/>
    </location>
</feature>
<sequence>MASEVTSESSTTSQYARERLAGMSNEEAFDYNSSQLENVKGKIVQLQKEIDEYDDESDAEQGSSTMKPCSSDSNNTLLEDDSAHETKPDEAPHRQIFSRCMWDELPVELFDEIISHLPLYAIDSLRYASKGFFRQLSKPVYTDQLYKKLRKSRLFCQSREEYNKELNAVEAEVKLHKIESEKFLRSTWRYPTIKLDWDLTKFGEEVTFKIDRHMLIVWSLKDPGQENIVDRVMGMEPNLWLYTIEDAAPRYLTSTRTPGLVSDVIVHYGTQQDSIKILTKFRGPWARSASAAYQLWPDFSLKRPIRNPLGVVDYKNPQRKGYMPTYSLRKITEYTGGYTTHPNPRLPPSTIPSTTEANLETDTPRVEYKTIWVGANVVSADRWVTAHWKPMLDCLQIIEETKYNGPNQEPHHTLFLAHASSTDNKAKPTLFASIFTTENLPIKHISVSGESNRPCIPLFPKHTCKLCSPDCDQASNGVLLSELSHPTNGILTEDEISPGNVKNTRSTTYLDVVFSSACQTVRIFRIAFLQISRLLQVYRSTWRISPPDLNLTERFTIRTKIITQITPSKNLTIKSLQQVRYLTGPPVLYIGCVTTSSVPPLEVPVEPGRTPPGSDEVYDKNVRALSNVPSPATSPALNNYLALKDLHRRQSALTTSLQIFICDEEDPKTCNPVNNSNRLPFRCEGRSMQFQLKFTGDEGVLEELGMGWGSRWDVGVDLPKDAAINWISKRIEGFGSGGEEVVDANVDRSGKGGSWWSRLLGA</sequence>
<dbReference type="Proteomes" id="UP000275078">
    <property type="component" value="Unassembled WGS sequence"/>
</dbReference>
<accession>A0A3N4HQG2</accession>
<dbReference type="AlphaFoldDB" id="A0A3N4HQG2"/>
<proteinExistence type="predicted"/>
<evidence type="ECO:0000313" key="4">
    <source>
        <dbReference type="Proteomes" id="UP000275078"/>
    </source>
</evidence>
<dbReference type="PROSITE" id="PS50181">
    <property type="entry name" value="FBOX"/>
    <property type="match status" value="1"/>
</dbReference>
<feature type="region of interest" description="Disordered" evidence="1">
    <location>
        <begin position="47"/>
        <end position="91"/>
    </location>
</feature>